<name>A0ABU7DKZ8_9TELE</name>
<keyword evidence="2" id="KW-1185">Reference proteome</keyword>
<accession>A0ABU7DKZ8</accession>
<dbReference type="Proteomes" id="UP001352852">
    <property type="component" value="Unassembled WGS sequence"/>
</dbReference>
<protein>
    <submittedName>
        <fullName evidence="1">Uncharacterized protein</fullName>
    </submittedName>
</protein>
<organism evidence="1 2">
    <name type="scientific">Characodon lateralis</name>
    <dbReference type="NCBI Taxonomy" id="208331"/>
    <lineage>
        <taxon>Eukaryota</taxon>
        <taxon>Metazoa</taxon>
        <taxon>Chordata</taxon>
        <taxon>Craniata</taxon>
        <taxon>Vertebrata</taxon>
        <taxon>Euteleostomi</taxon>
        <taxon>Actinopterygii</taxon>
        <taxon>Neopterygii</taxon>
        <taxon>Teleostei</taxon>
        <taxon>Neoteleostei</taxon>
        <taxon>Acanthomorphata</taxon>
        <taxon>Ovalentaria</taxon>
        <taxon>Atherinomorphae</taxon>
        <taxon>Cyprinodontiformes</taxon>
        <taxon>Goodeidae</taxon>
        <taxon>Characodon</taxon>
    </lineage>
</organism>
<evidence type="ECO:0000313" key="2">
    <source>
        <dbReference type="Proteomes" id="UP001352852"/>
    </source>
</evidence>
<proteinExistence type="predicted"/>
<comment type="caution">
    <text evidence="1">The sequence shown here is derived from an EMBL/GenBank/DDBJ whole genome shotgun (WGS) entry which is preliminary data.</text>
</comment>
<evidence type="ECO:0000313" key="1">
    <source>
        <dbReference type="EMBL" id="MED6275050.1"/>
    </source>
</evidence>
<sequence length="74" mass="7722">MTKNAQKVSVSSLGRGVHAALGLPHLIAADVHSGLNTVRGSTTLQLSFRNHFSGVINASPVSSVPPQNVIMFLS</sequence>
<gene>
    <name evidence="1" type="ORF">CHARACLAT_022492</name>
</gene>
<reference evidence="1 2" key="1">
    <citation type="submission" date="2021-06" db="EMBL/GenBank/DDBJ databases">
        <authorList>
            <person name="Palmer J.M."/>
        </authorList>
    </citation>
    <scope>NUCLEOTIDE SEQUENCE [LARGE SCALE GENOMIC DNA]</scope>
    <source>
        <strain evidence="1 2">CL_MEX2019</strain>
        <tissue evidence="1">Muscle</tissue>
    </source>
</reference>
<dbReference type="EMBL" id="JAHUTJ010026885">
    <property type="protein sequence ID" value="MED6275050.1"/>
    <property type="molecule type" value="Genomic_DNA"/>
</dbReference>